<dbReference type="InterPro" id="IPR003400">
    <property type="entry name" value="ExbD"/>
</dbReference>
<dbReference type="GO" id="GO:0005886">
    <property type="term" value="C:plasma membrane"/>
    <property type="evidence" value="ECO:0007669"/>
    <property type="project" value="UniProtKB-SubCell"/>
</dbReference>
<dbReference type="EMBL" id="VOXD01000032">
    <property type="protein sequence ID" value="TXF87749.1"/>
    <property type="molecule type" value="Genomic_DNA"/>
</dbReference>
<accession>A0A5C7FC99</accession>
<keyword evidence="5" id="KW-1133">Transmembrane helix</keyword>
<comment type="similarity">
    <text evidence="2 7">Belongs to the ExbD/TolR family.</text>
</comment>
<comment type="caution">
    <text evidence="8">The sequence shown here is derived from an EMBL/GenBank/DDBJ whole genome shotgun (WGS) entry which is preliminary data.</text>
</comment>
<keyword evidence="6" id="KW-0472">Membrane</keyword>
<protein>
    <submittedName>
        <fullName evidence="8">Biopolymer transporter ExbD</fullName>
    </submittedName>
</protein>
<gene>
    <name evidence="8" type="ORF">FUA23_17615</name>
</gene>
<dbReference type="Proteomes" id="UP000321907">
    <property type="component" value="Unassembled WGS sequence"/>
</dbReference>
<sequence length="185" mass="21159">MAKTKTRDRMNNEINAGSMADIAFLLLIFFLVTTTIAEDKGILVRLPPWSDEDPDITKLKERNVYSVLVNANNQLLVREEPMRIAQLRENAKEFIANPRKLPNMAESPKNAIISLKNDRGTNYETYLAVYNELKGAYDELWDELAQKRYGEPYSDDMPFAQRKAIKGEIPMVLSEAEPTNFGEEN</sequence>
<dbReference type="GO" id="GO:0015031">
    <property type="term" value="P:protein transport"/>
    <property type="evidence" value="ECO:0007669"/>
    <property type="project" value="UniProtKB-KW"/>
</dbReference>
<dbReference type="PANTHER" id="PTHR30558">
    <property type="entry name" value="EXBD MEMBRANE COMPONENT OF PMF-DRIVEN MACROMOLECULE IMPORT SYSTEM"/>
    <property type="match status" value="1"/>
</dbReference>
<evidence type="ECO:0000256" key="3">
    <source>
        <dbReference type="ARBA" id="ARBA00022475"/>
    </source>
</evidence>
<proteinExistence type="inferred from homology"/>
<reference evidence="8 9" key="1">
    <citation type="submission" date="2019-08" db="EMBL/GenBank/DDBJ databases">
        <title>Lewinella sp. strain SSH13 Genome sequencing and assembly.</title>
        <authorList>
            <person name="Kim I."/>
        </authorList>
    </citation>
    <scope>NUCLEOTIDE SEQUENCE [LARGE SCALE GENOMIC DNA]</scope>
    <source>
        <strain evidence="8 9">SSH13</strain>
    </source>
</reference>
<dbReference type="GO" id="GO:0022857">
    <property type="term" value="F:transmembrane transporter activity"/>
    <property type="evidence" value="ECO:0007669"/>
    <property type="project" value="InterPro"/>
</dbReference>
<evidence type="ECO:0000256" key="5">
    <source>
        <dbReference type="ARBA" id="ARBA00022989"/>
    </source>
</evidence>
<evidence type="ECO:0000256" key="4">
    <source>
        <dbReference type="ARBA" id="ARBA00022692"/>
    </source>
</evidence>
<evidence type="ECO:0000313" key="9">
    <source>
        <dbReference type="Proteomes" id="UP000321907"/>
    </source>
</evidence>
<keyword evidence="7" id="KW-0813">Transport</keyword>
<dbReference type="PANTHER" id="PTHR30558:SF3">
    <property type="entry name" value="BIOPOLYMER TRANSPORT PROTEIN EXBD-RELATED"/>
    <property type="match status" value="1"/>
</dbReference>
<keyword evidence="3" id="KW-1003">Cell membrane</keyword>
<keyword evidence="7" id="KW-0653">Protein transport</keyword>
<evidence type="ECO:0000313" key="8">
    <source>
        <dbReference type="EMBL" id="TXF87749.1"/>
    </source>
</evidence>
<comment type="subcellular location">
    <subcellularLocation>
        <location evidence="1">Cell membrane</location>
        <topology evidence="1">Single-pass membrane protein</topology>
    </subcellularLocation>
    <subcellularLocation>
        <location evidence="7">Cell membrane</location>
        <topology evidence="7">Single-pass type II membrane protein</topology>
    </subcellularLocation>
</comment>
<keyword evidence="9" id="KW-1185">Reference proteome</keyword>
<evidence type="ECO:0000256" key="6">
    <source>
        <dbReference type="ARBA" id="ARBA00023136"/>
    </source>
</evidence>
<evidence type="ECO:0000256" key="7">
    <source>
        <dbReference type="RuleBase" id="RU003879"/>
    </source>
</evidence>
<keyword evidence="4 7" id="KW-0812">Transmembrane</keyword>
<evidence type="ECO:0000256" key="2">
    <source>
        <dbReference type="ARBA" id="ARBA00005811"/>
    </source>
</evidence>
<dbReference type="Pfam" id="PF02472">
    <property type="entry name" value="ExbD"/>
    <property type="match status" value="1"/>
</dbReference>
<evidence type="ECO:0000256" key="1">
    <source>
        <dbReference type="ARBA" id="ARBA00004162"/>
    </source>
</evidence>
<dbReference type="OrthoDB" id="9801500at2"/>
<name>A0A5C7FC99_9BACT</name>
<dbReference type="AlphaFoldDB" id="A0A5C7FC99"/>
<dbReference type="RefSeq" id="WP_147932083.1">
    <property type="nucleotide sequence ID" value="NZ_VOXD01000032.1"/>
</dbReference>
<organism evidence="8 9">
    <name type="scientific">Neolewinella aurantiaca</name>
    <dbReference type="NCBI Taxonomy" id="2602767"/>
    <lineage>
        <taxon>Bacteria</taxon>
        <taxon>Pseudomonadati</taxon>
        <taxon>Bacteroidota</taxon>
        <taxon>Saprospiria</taxon>
        <taxon>Saprospirales</taxon>
        <taxon>Lewinellaceae</taxon>
        <taxon>Neolewinella</taxon>
    </lineage>
</organism>